<dbReference type="InterPro" id="IPR016187">
    <property type="entry name" value="CTDL_fold"/>
</dbReference>
<accession>A0A2G9CD55</accession>
<protein>
    <submittedName>
        <fullName evidence="6">Sulfatase maturase</fullName>
    </submittedName>
</protein>
<feature type="domain" description="DinB-like" evidence="5">
    <location>
        <begin position="17"/>
        <end position="150"/>
    </location>
</feature>
<dbReference type="InterPro" id="IPR051043">
    <property type="entry name" value="Sulfatase_Mod_Factor_Kinase"/>
</dbReference>
<dbReference type="Gene3D" id="3.90.1580.10">
    <property type="entry name" value="paralog of FGE (formylglycine-generating enzyme)"/>
    <property type="match status" value="2"/>
</dbReference>
<feature type="domain" description="Sulfatase-modifying factor enzyme-like" evidence="4">
    <location>
        <begin position="336"/>
        <end position="414"/>
    </location>
</feature>
<dbReference type="SUPFAM" id="SSF56436">
    <property type="entry name" value="C-type lectin-like"/>
    <property type="match status" value="1"/>
</dbReference>
<sequence>MSDHDLPPARRDLARRYEAVRHHTLSLAEPLSIEDQSAQSMPDASPAKWHQAHTSWFFEALLLRPHLPGYQPLDDSYHYLFNSYYEGLGPRHPRPQRGLLTRPSLDQVRAYRQHVDLHIRQLIARCDDAQWAVIAPTLELGLHHEQQHQELLLTDALHLLSCHPWRPALLDSPPAPAPAGTSAWLRHEGGLVEIGHDAAAEGAGFAFDNEGPRHRVWLEPFEIASRLVTCGEFQRFIDDGGYREPRWWLSDGWATVQAQDWRAPLYWVDASDGDAAAGASGATSRWAVFGLHGLRPLDPAAPVMQLSFYEAAAYAEWAGARLPSEQEWEAASSLSGIAQLHDQAWQWTRSAYHPYPGFQPLEGAASEYNGKFMVGQLVLRGGSVATPPGHTRPTYRNFFPPAARWQFTGLRLARDARPRAETHA</sequence>
<dbReference type="OrthoDB" id="9768004at2"/>
<name>A0A2G9CD55_9BURK</name>
<dbReference type="EMBL" id="PEOG01000021">
    <property type="protein sequence ID" value="PIM53439.1"/>
    <property type="molecule type" value="Genomic_DNA"/>
</dbReference>
<reference evidence="6 7" key="1">
    <citation type="submission" date="2017-11" db="EMBL/GenBank/DDBJ databases">
        <title>Draft genome sequence of Mitsuaria sp. HWN-4.</title>
        <authorList>
            <person name="Gundlapally S.R."/>
        </authorList>
    </citation>
    <scope>NUCLEOTIDE SEQUENCE [LARGE SCALE GENOMIC DNA]</scope>
    <source>
        <strain evidence="6 7">HWN-4</strain>
    </source>
</reference>
<dbReference type="InterPro" id="IPR017806">
    <property type="entry name" value="EgtB"/>
</dbReference>
<evidence type="ECO:0000259" key="4">
    <source>
        <dbReference type="Pfam" id="PF03781"/>
    </source>
</evidence>
<evidence type="ECO:0000313" key="7">
    <source>
        <dbReference type="Proteomes" id="UP000231501"/>
    </source>
</evidence>
<dbReference type="PANTHER" id="PTHR23150:SF36">
    <property type="entry name" value="HERCYNINE OXYGENASE"/>
    <property type="match status" value="1"/>
</dbReference>
<keyword evidence="1" id="KW-0560">Oxidoreductase</keyword>
<dbReference type="InterPro" id="IPR042095">
    <property type="entry name" value="SUMF_sf"/>
</dbReference>
<evidence type="ECO:0000256" key="1">
    <source>
        <dbReference type="ARBA" id="ARBA00023002"/>
    </source>
</evidence>
<evidence type="ECO:0000259" key="5">
    <source>
        <dbReference type="Pfam" id="PF12867"/>
    </source>
</evidence>
<proteinExistence type="predicted"/>
<dbReference type="Pfam" id="PF03781">
    <property type="entry name" value="FGE-sulfatase"/>
    <property type="match status" value="3"/>
</dbReference>
<dbReference type="Pfam" id="PF12867">
    <property type="entry name" value="DinB_2"/>
    <property type="match status" value="1"/>
</dbReference>
<dbReference type="InterPro" id="IPR024775">
    <property type="entry name" value="DinB-like"/>
</dbReference>
<organism evidence="6 7">
    <name type="scientific">Roseateles chitinivorans</name>
    <dbReference type="NCBI Taxonomy" id="2917965"/>
    <lineage>
        <taxon>Bacteria</taxon>
        <taxon>Pseudomonadati</taxon>
        <taxon>Pseudomonadota</taxon>
        <taxon>Betaproteobacteria</taxon>
        <taxon>Burkholderiales</taxon>
        <taxon>Sphaerotilaceae</taxon>
        <taxon>Roseateles</taxon>
    </lineage>
</organism>
<dbReference type="GO" id="GO:0052699">
    <property type="term" value="P:ergothioneine biosynthetic process"/>
    <property type="evidence" value="ECO:0007669"/>
    <property type="project" value="InterPro"/>
</dbReference>
<keyword evidence="2" id="KW-0408">Iron</keyword>
<evidence type="ECO:0000256" key="3">
    <source>
        <dbReference type="ARBA" id="ARBA00037882"/>
    </source>
</evidence>
<dbReference type="NCBIfam" id="TIGR03440">
    <property type="entry name" value="egtB_TIGR03440"/>
    <property type="match status" value="1"/>
</dbReference>
<comment type="pathway">
    <text evidence="3">Amino-acid biosynthesis; ergothioneine biosynthesis.</text>
</comment>
<feature type="domain" description="Sulfatase-modifying factor enzyme-like" evidence="4">
    <location>
        <begin position="300"/>
        <end position="333"/>
    </location>
</feature>
<dbReference type="Proteomes" id="UP000231501">
    <property type="component" value="Unassembled WGS sequence"/>
</dbReference>
<feature type="domain" description="Sulfatase-modifying factor enzyme-like" evidence="4">
    <location>
        <begin position="184"/>
        <end position="268"/>
    </location>
</feature>
<evidence type="ECO:0000313" key="6">
    <source>
        <dbReference type="EMBL" id="PIM53439.1"/>
    </source>
</evidence>
<dbReference type="SUPFAM" id="SSF109854">
    <property type="entry name" value="DinB/YfiT-like putative metalloenzymes"/>
    <property type="match status" value="1"/>
</dbReference>
<dbReference type="PANTHER" id="PTHR23150">
    <property type="entry name" value="SULFATASE MODIFYING FACTOR 1, 2"/>
    <property type="match status" value="1"/>
</dbReference>
<comment type="caution">
    <text evidence="6">The sequence shown here is derived from an EMBL/GenBank/DDBJ whole genome shotgun (WGS) entry which is preliminary data.</text>
</comment>
<dbReference type="RefSeq" id="WP_099861461.1">
    <property type="nucleotide sequence ID" value="NZ_PEOG01000021.1"/>
</dbReference>
<dbReference type="InterPro" id="IPR034660">
    <property type="entry name" value="DinB/YfiT-like"/>
</dbReference>
<evidence type="ECO:0000256" key="2">
    <source>
        <dbReference type="ARBA" id="ARBA00023004"/>
    </source>
</evidence>
<dbReference type="InterPro" id="IPR005532">
    <property type="entry name" value="SUMF_dom"/>
</dbReference>
<dbReference type="AlphaFoldDB" id="A0A2G9CD55"/>
<gene>
    <name evidence="6" type="ORF">CS062_09750</name>
</gene>
<keyword evidence="7" id="KW-1185">Reference proteome</keyword>